<keyword evidence="5 11" id="KW-0963">Cytoplasm</keyword>
<dbReference type="SUPFAM" id="SSF48371">
    <property type="entry name" value="ARM repeat"/>
    <property type="match status" value="1"/>
</dbReference>
<evidence type="ECO:0000259" key="13">
    <source>
        <dbReference type="Pfam" id="PF19282"/>
    </source>
</evidence>
<name>A0AAI8VLM5_9PEZI</name>
<dbReference type="GO" id="GO:0071528">
    <property type="term" value="P:tRNA re-export from nucleus"/>
    <property type="evidence" value="ECO:0007669"/>
    <property type="project" value="UniProtKB-UniRule"/>
</dbReference>
<feature type="domain" description="Exportin-T C-terminal" evidence="13">
    <location>
        <begin position="341"/>
        <end position="1028"/>
    </location>
</feature>
<sequence>MDSQIKNAIEIAWNPTSDQSLKGQAFEYLNQLRSDPHAWQACLSLFTRSPKPSEVVRLVGLEVVNNAIHTQSLDIQSLSSLKDALLEYVRSTYGANQQGQADSPSLQNKLTQTITTLFVVLYKQGWETFFDNFLALTSVPGSGQRDNVMGVILYLRILGSIHDEIADVLVVRQNGQGRNHTDLKDLIRARDVGKIAQSWQELLAHYGNQNDAIVEMTLKIIGKWVSWIDISLIINDGMLGQIFPLIGRTNQSGGDDKVRDAAVEAFNEIVGKKMRPADKTEMISFLNLRDIIAQLIASPPLHEFKGTPRYDTDLAEAVAKLVNTVVSDLVRVLEDRSTDDATRIKASQLLHDFVPLLLRFFSDEYDEVCSTVIPSLTDVLQYLRKLSELSPSFSELLPAILNAVIMKMRFDETSSWGNEDEQTDEAEFQELRKKLQVLQKSVASVNQNLYIEILSNLVATTFQTLDDPGSQLDWRDLDLALHEMYLFGELAMPNQGLSPKNQPSPEASERLMAMMAKMVQSGIASFPHPAILLQYMEICVRYCSFFETQPSYIGQVLENFVRLVHHEHVRIRTRSWYLFQRFVKHLRAQVGNVAETVIQSIGDLLPIKAEVPGEDADDDMSSDETDNSADAVFTSQLYLFEAIGCISSTSATPIDKQAMYARSVMDPLFADMERHLPRAKAGDAQAILQIHHIIMALGTLAHGFSDWTPGASGSNQRPPPAKALSDEFARASEAILIALNELNTSSDIRAACRSAFSRLLGVLGSAVLPQLPQWIEGLLSQSSSKDEMAMFLRLLDQVVFGFKTEIYDVLNMLLTPLLQRVFAGLSEPINGTDDEIQLAELRREYLTFLGIILNNELGAVLVSESNQGFFESLVNSILTLAREVGPSSGNLPASRLAFGLLAKMATVWGGPDVANISANPSAPTGTPSPVIPGFDQFLLDRFHSVCWEVLRDPQFKPSSDAQTKQVLNEIAGLEQTIYLKTGERFIQHVQATLFPGLGINGDDFLRPLTTSTDKKNFAKYLQELLKAMR</sequence>
<comment type="similarity">
    <text evidence="2 11">Belongs to the exportin family.</text>
</comment>
<keyword evidence="4 11" id="KW-0813">Transport</keyword>
<evidence type="ECO:0000259" key="12">
    <source>
        <dbReference type="Pfam" id="PF08389"/>
    </source>
</evidence>
<dbReference type="AlphaFoldDB" id="A0AAI8VLM5"/>
<reference evidence="14" key="1">
    <citation type="submission" date="2023-10" db="EMBL/GenBank/DDBJ databases">
        <authorList>
            <person name="Hackl T."/>
        </authorList>
    </citation>
    <scope>NUCLEOTIDE SEQUENCE</scope>
</reference>
<evidence type="ECO:0000256" key="8">
    <source>
        <dbReference type="ARBA" id="ARBA00022884"/>
    </source>
</evidence>
<evidence type="ECO:0000313" key="15">
    <source>
        <dbReference type="Proteomes" id="UP001295740"/>
    </source>
</evidence>
<evidence type="ECO:0000256" key="7">
    <source>
        <dbReference type="ARBA" id="ARBA00022694"/>
    </source>
</evidence>
<dbReference type="GO" id="GO:0016363">
    <property type="term" value="C:nuclear matrix"/>
    <property type="evidence" value="ECO:0007669"/>
    <property type="project" value="TreeGrafter"/>
</dbReference>
<keyword evidence="9 11" id="KW-0539">Nucleus</keyword>
<evidence type="ECO:0000313" key="14">
    <source>
        <dbReference type="EMBL" id="CAJ2506862.1"/>
    </source>
</evidence>
<evidence type="ECO:0000256" key="1">
    <source>
        <dbReference type="ARBA" id="ARBA00004496"/>
    </source>
</evidence>
<dbReference type="InterPro" id="IPR016024">
    <property type="entry name" value="ARM-type_fold"/>
</dbReference>
<dbReference type="GO" id="GO:0031267">
    <property type="term" value="F:small GTPase binding"/>
    <property type="evidence" value="ECO:0007669"/>
    <property type="project" value="InterPro"/>
</dbReference>
<gene>
    <name evidence="14" type="ORF">KHLLAP_LOCUS7330</name>
</gene>
<keyword evidence="7" id="KW-0819">tRNA processing</keyword>
<dbReference type="FunFam" id="1.25.10.10:FF:000355">
    <property type="entry name" value="Exportin-T"/>
    <property type="match status" value="1"/>
</dbReference>
<comment type="function">
    <text evidence="10">tRNA nucleus export receptor which facilitates tRNA translocation across the nuclear pore complex. Involved in pre-tRNA splicing, probably by affecting the interaction of pre-tRNA with splicing endonuclease.</text>
</comment>
<evidence type="ECO:0000256" key="6">
    <source>
        <dbReference type="ARBA" id="ARBA00022555"/>
    </source>
</evidence>
<dbReference type="InterPro" id="IPR045546">
    <property type="entry name" value="Exportin-T_C"/>
</dbReference>
<proteinExistence type="inferred from homology"/>
<dbReference type="Pfam" id="PF19282">
    <property type="entry name" value="Exportin-T"/>
    <property type="match status" value="1"/>
</dbReference>
<dbReference type="EMBL" id="CAUWAG010000010">
    <property type="protein sequence ID" value="CAJ2506862.1"/>
    <property type="molecule type" value="Genomic_DNA"/>
</dbReference>
<keyword evidence="15" id="KW-1185">Reference proteome</keyword>
<keyword evidence="8 11" id="KW-0694">RNA-binding</keyword>
<feature type="domain" description="Exportin-1/Importin-beta-like" evidence="12">
    <location>
        <begin position="105"/>
        <end position="264"/>
    </location>
</feature>
<evidence type="ECO:0000256" key="10">
    <source>
        <dbReference type="ARBA" id="ARBA00025147"/>
    </source>
</evidence>
<evidence type="ECO:0000256" key="4">
    <source>
        <dbReference type="ARBA" id="ARBA00022448"/>
    </source>
</evidence>
<dbReference type="GO" id="GO:0008033">
    <property type="term" value="P:tRNA processing"/>
    <property type="evidence" value="ECO:0007669"/>
    <property type="project" value="UniProtKB-KW"/>
</dbReference>
<organism evidence="14 15">
    <name type="scientific">Anthostomella pinea</name>
    <dbReference type="NCBI Taxonomy" id="933095"/>
    <lineage>
        <taxon>Eukaryota</taxon>
        <taxon>Fungi</taxon>
        <taxon>Dikarya</taxon>
        <taxon>Ascomycota</taxon>
        <taxon>Pezizomycotina</taxon>
        <taxon>Sordariomycetes</taxon>
        <taxon>Xylariomycetidae</taxon>
        <taxon>Xylariales</taxon>
        <taxon>Xylariaceae</taxon>
        <taxon>Anthostomella</taxon>
    </lineage>
</organism>
<dbReference type="Proteomes" id="UP001295740">
    <property type="component" value="Unassembled WGS sequence"/>
</dbReference>
<accession>A0AAI8VLM5</accession>
<dbReference type="GO" id="GO:0005737">
    <property type="term" value="C:cytoplasm"/>
    <property type="evidence" value="ECO:0007669"/>
    <property type="project" value="UniProtKB-SubCell"/>
</dbReference>
<evidence type="ECO:0000256" key="2">
    <source>
        <dbReference type="ARBA" id="ARBA00009466"/>
    </source>
</evidence>
<dbReference type="Pfam" id="PF08389">
    <property type="entry name" value="Xpo1"/>
    <property type="match status" value="1"/>
</dbReference>
<dbReference type="InterPro" id="IPR013598">
    <property type="entry name" value="Exportin-1/Importin-b-like"/>
</dbReference>
<dbReference type="Gene3D" id="1.25.10.10">
    <property type="entry name" value="Leucine-rich Repeat Variant"/>
    <property type="match status" value="1"/>
</dbReference>
<comment type="subcellular location">
    <subcellularLocation>
        <location evidence="1 11">Cytoplasm</location>
    </subcellularLocation>
    <subcellularLocation>
        <location evidence="11">Nucleus</location>
    </subcellularLocation>
    <text evidence="11">Shuttles between the nucleus and the cytoplasm.</text>
</comment>
<evidence type="ECO:0000256" key="11">
    <source>
        <dbReference type="RuleBase" id="RU366037"/>
    </source>
</evidence>
<comment type="caution">
    <text evidence="14">The sequence shown here is derived from an EMBL/GenBank/DDBJ whole genome shotgun (WGS) entry which is preliminary data.</text>
</comment>
<dbReference type="InterPro" id="IPR011989">
    <property type="entry name" value="ARM-like"/>
</dbReference>
<dbReference type="PANTHER" id="PTHR15952:SF11">
    <property type="entry name" value="EXPORTIN-T"/>
    <property type="match status" value="1"/>
</dbReference>
<dbReference type="PANTHER" id="PTHR15952">
    <property type="entry name" value="EXPORTIN-T/LOS1"/>
    <property type="match status" value="1"/>
</dbReference>
<evidence type="ECO:0000256" key="5">
    <source>
        <dbReference type="ARBA" id="ARBA00022490"/>
    </source>
</evidence>
<evidence type="ECO:0000256" key="9">
    <source>
        <dbReference type="ARBA" id="ARBA00023242"/>
    </source>
</evidence>
<protein>
    <recommendedName>
        <fullName evidence="3 11">Exportin-T</fullName>
    </recommendedName>
    <alternativeName>
        <fullName evidence="11">Exportin(tRNA)</fullName>
    </alternativeName>
    <alternativeName>
        <fullName evidence="11">tRNA exportin</fullName>
    </alternativeName>
</protein>
<dbReference type="InterPro" id="IPR040017">
    <property type="entry name" value="XPOT"/>
</dbReference>
<keyword evidence="6 11" id="KW-0820">tRNA-binding</keyword>
<evidence type="ECO:0000256" key="3">
    <source>
        <dbReference type="ARBA" id="ARBA00018928"/>
    </source>
</evidence>
<dbReference type="GO" id="GO:0000049">
    <property type="term" value="F:tRNA binding"/>
    <property type="evidence" value="ECO:0007669"/>
    <property type="project" value="UniProtKB-UniRule"/>
</dbReference>
<dbReference type="GO" id="GO:0005643">
    <property type="term" value="C:nuclear pore"/>
    <property type="evidence" value="ECO:0007669"/>
    <property type="project" value="TreeGrafter"/>
</dbReference>